<gene>
    <name evidence="2" type="ORF">OF850_13565</name>
</gene>
<keyword evidence="1" id="KW-1133">Transmembrane helix</keyword>
<evidence type="ECO:0000313" key="2">
    <source>
        <dbReference type="EMBL" id="MCW8086658.1"/>
    </source>
</evidence>
<organism evidence="2 3">
    <name type="scientific">Sabulicella glaciei</name>
    <dbReference type="NCBI Taxonomy" id="2984948"/>
    <lineage>
        <taxon>Bacteria</taxon>
        <taxon>Pseudomonadati</taxon>
        <taxon>Pseudomonadota</taxon>
        <taxon>Alphaproteobacteria</taxon>
        <taxon>Acetobacterales</taxon>
        <taxon>Acetobacteraceae</taxon>
        <taxon>Sabulicella</taxon>
    </lineage>
</organism>
<dbReference type="Pfam" id="PF10947">
    <property type="entry name" value="DUF2628"/>
    <property type="match status" value="1"/>
</dbReference>
<protein>
    <submittedName>
        <fullName evidence="2">DUF2628 domain-containing protein</fullName>
    </submittedName>
</protein>
<accession>A0ABT3NWV7</accession>
<reference evidence="2 3" key="1">
    <citation type="submission" date="2022-10" db="EMBL/GenBank/DDBJ databases">
        <title>Roseococcus glaciei nov., sp. nov., isolated from glacier.</title>
        <authorList>
            <person name="Liu Q."/>
            <person name="Xin Y.-H."/>
        </authorList>
    </citation>
    <scope>NUCLEOTIDE SEQUENCE [LARGE SCALE GENOMIC DNA]</scope>
    <source>
        <strain evidence="2 3">MDT2-1-1</strain>
    </source>
</reference>
<feature type="transmembrane region" description="Helical" evidence="1">
    <location>
        <begin position="44"/>
        <end position="76"/>
    </location>
</feature>
<sequence length="121" mass="13734">MRSWTLHLPPEGAAKGPVLLREGFSWGAFLFGPFWLWWHRCWLAGLAAFLLLVALNFVPGSMGLALVLAAHILLGLHGRDLRRWTMERRGWRLSHVVLAKDEESALARLFRKAPAVAALWR</sequence>
<keyword evidence="3" id="KW-1185">Reference proteome</keyword>
<evidence type="ECO:0000313" key="3">
    <source>
        <dbReference type="Proteomes" id="UP001526430"/>
    </source>
</evidence>
<comment type="caution">
    <text evidence="2">The sequence shown here is derived from an EMBL/GenBank/DDBJ whole genome shotgun (WGS) entry which is preliminary data.</text>
</comment>
<dbReference type="Proteomes" id="UP001526430">
    <property type="component" value="Unassembled WGS sequence"/>
</dbReference>
<dbReference type="InterPro" id="IPR024399">
    <property type="entry name" value="DUF2628"/>
</dbReference>
<dbReference type="EMBL" id="JAPFQI010000010">
    <property type="protein sequence ID" value="MCW8086658.1"/>
    <property type="molecule type" value="Genomic_DNA"/>
</dbReference>
<dbReference type="RefSeq" id="WP_301590744.1">
    <property type="nucleotide sequence ID" value="NZ_JAPFQI010000010.1"/>
</dbReference>
<keyword evidence="1" id="KW-0472">Membrane</keyword>
<name>A0ABT3NWV7_9PROT</name>
<evidence type="ECO:0000256" key="1">
    <source>
        <dbReference type="SAM" id="Phobius"/>
    </source>
</evidence>
<keyword evidence="1" id="KW-0812">Transmembrane</keyword>
<proteinExistence type="predicted"/>